<keyword evidence="3" id="KW-1185">Reference proteome</keyword>
<reference evidence="2 3" key="1">
    <citation type="submission" date="2019-02" db="EMBL/GenBank/DDBJ databases">
        <title>Deep-cultivation of Planctomycetes and their phenomic and genomic characterization uncovers novel biology.</title>
        <authorList>
            <person name="Wiegand S."/>
            <person name="Jogler M."/>
            <person name="Boedeker C."/>
            <person name="Pinto D."/>
            <person name="Vollmers J."/>
            <person name="Rivas-Marin E."/>
            <person name="Kohn T."/>
            <person name="Peeters S.H."/>
            <person name="Heuer A."/>
            <person name="Rast P."/>
            <person name="Oberbeckmann S."/>
            <person name="Bunk B."/>
            <person name="Jeske O."/>
            <person name="Meyerdierks A."/>
            <person name="Storesund J.E."/>
            <person name="Kallscheuer N."/>
            <person name="Luecker S."/>
            <person name="Lage O.M."/>
            <person name="Pohl T."/>
            <person name="Merkel B.J."/>
            <person name="Hornburger P."/>
            <person name="Mueller R.-W."/>
            <person name="Bruemmer F."/>
            <person name="Labrenz M."/>
            <person name="Spormann A.M."/>
            <person name="Op den Camp H."/>
            <person name="Overmann J."/>
            <person name="Amann R."/>
            <person name="Jetten M.S.M."/>
            <person name="Mascher T."/>
            <person name="Medema M.H."/>
            <person name="Devos D.P."/>
            <person name="Kaster A.-K."/>
            <person name="Ovreas L."/>
            <person name="Rohde M."/>
            <person name="Galperin M.Y."/>
            <person name="Jogler C."/>
        </authorList>
    </citation>
    <scope>NUCLEOTIDE SEQUENCE [LARGE SCALE GENOMIC DNA]</scope>
    <source>
        <strain evidence="2 3">Mal52</strain>
    </source>
</reference>
<dbReference type="Proteomes" id="UP000319383">
    <property type="component" value="Chromosome"/>
</dbReference>
<name>A0A517ZI01_9PLAN</name>
<gene>
    <name evidence="2" type="ORF">Mal52_05610</name>
</gene>
<proteinExistence type="predicted"/>
<protein>
    <submittedName>
        <fullName evidence="2">Uncharacterized protein</fullName>
    </submittedName>
</protein>
<evidence type="ECO:0000256" key="1">
    <source>
        <dbReference type="SAM" id="MobiDB-lite"/>
    </source>
</evidence>
<dbReference type="KEGG" id="sdyn:Mal52_05610"/>
<dbReference type="AlphaFoldDB" id="A0A517ZI01"/>
<sequence>MSAKRGAPLTPTLSQRERELLIRNVTIAFFSPLPLGEGPGVRARQPDNEPNAGNLTGKQEAAISTFLSKQNFFGTDN</sequence>
<evidence type="ECO:0000313" key="2">
    <source>
        <dbReference type="EMBL" id="QDU42106.1"/>
    </source>
</evidence>
<accession>A0A517ZI01</accession>
<dbReference type="EMBL" id="CP036276">
    <property type="protein sequence ID" value="QDU42106.1"/>
    <property type="molecule type" value="Genomic_DNA"/>
</dbReference>
<organism evidence="2 3">
    <name type="scientific">Symmachiella dynata</name>
    <dbReference type="NCBI Taxonomy" id="2527995"/>
    <lineage>
        <taxon>Bacteria</taxon>
        <taxon>Pseudomonadati</taxon>
        <taxon>Planctomycetota</taxon>
        <taxon>Planctomycetia</taxon>
        <taxon>Planctomycetales</taxon>
        <taxon>Planctomycetaceae</taxon>
        <taxon>Symmachiella</taxon>
    </lineage>
</organism>
<evidence type="ECO:0000313" key="3">
    <source>
        <dbReference type="Proteomes" id="UP000319383"/>
    </source>
</evidence>
<feature type="region of interest" description="Disordered" evidence="1">
    <location>
        <begin position="36"/>
        <end position="57"/>
    </location>
</feature>